<name>A0ACB9FP74_ARCLA</name>
<dbReference type="Proteomes" id="UP001055879">
    <property type="component" value="Linkage Group LG01"/>
</dbReference>
<evidence type="ECO:0000313" key="1">
    <source>
        <dbReference type="EMBL" id="KAI3772939.1"/>
    </source>
</evidence>
<reference evidence="1 2" key="2">
    <citation type="journal article" date="2022" name="Mol. Ecol. Resour.">
        <title>The genomes of chicory, endive, great burdock and yacon provide insights into Asteraceae paleo-polyploidization history and plant inulin production.</title>
        <authorList>
            <person name="Fan W."/>
            <person name="Wang S."/>
            <person name="Wang H."/>
            <person name="Wang A."/>
            <person name="Jiang F."/>
            <person name="Liu H."/>
            <person name="Zhao H."/>
            <person name="Xu D."/>
            <person name="Zhang Y."/>
        </authorList>
    </citation>
    <scope>NUCLEOTIDE SEQUENCE [LARGE SCALE GENOMIC DNA]</scope>
    <source>
        <strain evidence="2">cv. Niubang</strain>
    </source>
</reference>
<evidence type="ECO:0000313" key="2">
    <source>
        <dbReference type="Proteomes" id="UP001055879"/>
    </source>
</evidence>
<gene>
    <name evidence="1" type="ORF">L6452_04135</name>
</gene>
<protein>
    <submittedName>
        <fullName evidence="1">Uncharacterized protein</fullName>
    </submittedName>
</protein>
<reference evidence="2" key="1">
    <citation type="journal article" date="2022" name="Mol. Ecol. Resour.">
        <title>The genomes of chicory, endive, great burdock and yacon provide insights into Asteraceae palaeo-polyploidization history and plant inulin production.</title>
        <authorList>
            <person name="Fan W."/>
            <person name="Wang S."/>
            <person name="Wang H."/>
            <person name="Wang A."/>
            <person name="Jiang F."/>
            <person name="Liu H."/>
            <person name="Zhao H."/>
            <person name="Xu D."/>
            <person name="Zhang Y."/>
        </authorList>
    </citation>
    <scope>NUCLEOTIDE SEQUENCE [LARGE SCALE GENOMIC DNA]</scope>
    <source>
        <strain evidence="2">cv. Niubang</strain>
    </source>
</reference>
<comment type="caution">
    <text evidence="1">The sequence shown here is derived from an EMBL/GenBank/DDBJ whole genome shotgun (WGS) entry which is preliminary data.</text>
</comment>
<accession>A0ACB9FP74</accession>
<keyword evidence="2" id="KW-1185">Reference proteome</keyword>
<dbReference type="EMBL" id="CM042047">
    <property type="protein sequence ID" value="KAI3772939.1"/>
    <property type="molecule type" value="Genomic_DNA"/>
</dbReference>
<organism evidence="1 2">
    <name type="scientific">Arctium lappa</name>
    <name type="common">Greater burdock</name>
    <name type="synonym">Lappa major</name>
    <dbReference type="NCBI Taxonomy" id="4217"/>
    <lineage>
        <taxon>Eukaryota</taxon>
        <taxon>Viridiplantae</taxon>
        <taxon>Streptophyta</taxon>
        <taxon>Embryophyta</taxon>
        <taxon>Tracheophyta</taxon>
        <taxon>Spermatophyta</taxon>
        <taxon>Magnoliopsida</taxon>
        <taxon>eudicotyledons</taxon>
        <taxon>Gunneridae</taxon>
        <taxon>Pentapetalae</taxon>
        <taxon>asterids</taxon>
        <taxon>campanulids</taxon>
        <taxon>Asterales</taxon>
        <taxon>Asteraceae</taxon>
        <taxon>Carduoideae</taxon>
        <taxon>Cardueae</taxon>
        <taxon>Arctiinae</taxon>
        <taxon>Arctium</taxon>
    </lineage>
</organism>
<sequence length="557" mass="61216">MNKLTMDPNAVVLEISSDEEVGWESHDDRGIGDAEDDHHNWIAELLDEVNGDDCGYYDGGDDDDDSDEVVLVSEVLPSRKPRKKLTLKSSSLIEVDDDCVILEHDPDKAMGNLNDNPIASDEDGDDSDDLLVVSEKGQVACRDYPHPRHLCIKFPFSSTPNQTHCNQCYCYVCDSLAPCVYWGNGSAVLDHCLATDKDDFWKLERQNSKKESKLVESVLELGDTNRLPPINLAPPPSDLFQTPSAAQNQVTRPSPIRASSTNPSNFGIPNVVNENRSPFSLSRNKYQPGLVSQQLIKTTNFTNPRDKGQPNYNLAIPFHGPVFKRTGSAAVPPAANRRSYSSSRDSYINSHPPSGRNPYRRQDYRVNEMVSGPNVVNTCGSFSLPNLGSSTENSEPLPEFLHHQPSSITTPFELPSRFQPEVNSGSYIENPVGFQPHLVASQPQGQSFLPNYGIPCEAPINRPSIPIPVYSHHGNEAQKPNIDPKFFHGINWPLSQSGGRSSVIEATAATNESSVSGGLVDYGYDNWGFSCEAATMEIPGALGSTFIDTENGRGHWC</sequence>
<proteinExistence type="predicted"/>